<name>A0A9Q0TGG3_SALPP</name>
<keyword evidence="1" id="KW-0812">Transmembrane</keyword>
<feature type="chain" id="PRO_5040277637" evidence="2">
    <location>
        <begin position="27"/>
        <end position="134"/>
    </location>
</feature>
<reference evidence="3" key="1">
    <citation type="submission" date="2022-11" db="EMBL/GenBank/DDBJ databases">
        <authorList>
            <person name="Hyden B.L."/>
            <person name="Feng K."/>
            <person name="Yates T."/>
            <person name="Jawdy S."/>
            <person name="Smart L.B."/>
            <person name="Muchero W."/>
        </authorList>
    </citation>
    <scope>NUCLEOTIDE SEQUENCE</scope>
    <source>
        <tissue evidence="3">Shoot tip</tissue>
    </source>
</reference>
<dbReference type="PROSITE" id="PS51257">
    <property type="entry name" value="PROKAR_LIPOPROTEIN"/>
    <property type="match status" value="1"/>
</dbReference>
<comment type="caution">
    <text evidence="3">The sequence shown here is derived from an EMBL/GenBank/DDBJ whole genome shotgun (WGS) entry which is preliminary data.</text>
</comment>
<reference evidence="3" key="2">
    <citation type="journal article" date="2023" name="Int. J. Mol. Sci.">
        <title>De Novo Assembly and Annotation of 11 Diverse Shrub Willow (Salix) Genomes Reveals Novel Gene Organization in Sex-Linked Regions.</title>
        <authorList>
            <person name="Hyden B."/>
            <person name="Feng K."/>
            <person name="Yates T.B."/>
            <person name="Jawdy S."/>
            <person name="Cereghino C."/>
            <person name="Smart L.B."/>
            <person name="Muchero W."/>
        </authorList>
    </citation>
    <scope>NUCLEOTIDE SEQUENCE</scope>
    <source>
        <tissue evidence="3">Shoot tip</tissue>
    </source>
</reference>
<protein>
    <submittedName>
        <fullName evidence="3">PROTEIN MODIFYING WALL LIGNIN-1</fullName>
    </submittedName>
</protein>
<feature type="signal peptide" evidence="2">
    <location>
        <begin position="1"/>
        <end position="26"/>
    </location>
</feature>
<organism evidence="3 4">
    <name type="scientific">Salix purpurea</name>
    <name type="common">Purple osier willow</name>
    <dbReference type="NCBI Taxonomy" id="77065"/>
    <lineage>
        <taxon>Eukaryota</taxon>
        <taxon>Viridiplantae</taxon>
        <taxon>Streptophyta</taxon>
        <taxon>Embryophyta</taxon>
        <taxon>Tracheophyta</taxon>
        <taxon>Spermatophyta</taxon>
        <taxon>Magnoliopsida</taxon>
        <taxon>eudicotyledons</taxon>
        <taxon>Gunneridae</taxon>
        <taxon>Pentapetalae</taxon>
        <taxon>rosids</taxon>
        <taxon>fabids</taxon>
        <taxon>Malpighiales</taxon>
        <taxon>Salicaceae</taxon>
        <taxon>Saliceae</taxon>
        <taxon>Salix</taxon>
    </lineage>
</organism>
<dbReference type="InterPro" id="IPR052222">
    <property type="entry name" value="DESIGUAL"/>
</dbReference>
<dbReference type="AlphaFoldDB" id="A0A9Q0TGG3"/>
<feature type="transmembrane region" description="Helical" evidence="1">
    <location>
        <begin position="53"/>
        <end position="75"/>
    </location>
</feature>
<accession>A0A9Q0TGG3</accession>
<keyword evidence="1" id="KW-0472">Membrane</keyword>
<evidence type="ECO:0000256" key="2">
    <source>
        <dbReference type="SAM" id="SignalP"/>
    </source>
</evidence>
<dbReference type="OrthoDB" id="1877293at2759"/>
<proteinExistence type="predicted"/>
<dbReference type="Proteomes" id="UP001151532">
    <property type="component" value="Chromosome 1"/>
</dbReference>
<sequence>MAKHQYGLLLFFSILVSLSLVSFVSCILAESKKAKKEDLKLSNKLCELPQSHAFGFGIAALTWLVIAQVVGNVMICAHFRHTESSKAMKPKIATGLLVFSWWVLSCLYINCCQLGFPNTHKHPSSSTYKIISVF</sequence>
<evidence type="ECO:0000256" key="1">
    <source>
        <dbReference type="SAM" id="Phobius"/>
    </source>
</evidence>
<evidence type="ECO:0000313" key="3">
    <source>
        <dbReference type="EMBL" id="KAJ6711152.1"/>
    </source>
</evidence>
<dbReference type="PANTHER" id="PTHR31769">
    <property type="entry name" value="OS07G0462200 PROTEIN-RELATED"/>
    <property type="match status" value="1"/>
</dbReference>
<feature type="transmembrane region" description="Helical" evidence="1">
    <location>
        <begin position="96"/>
        <end position="116"/>
    </location>
</feature>
<keyword evidence="4" id="KW-1185">Reference proteome</keyword>
<keyword evidence="2" id="KW-0732">Signal</keyword>
<dbReference type="EMBL" id="JAPFFK010000015">
    <property type="protein sequence ID" value="KAJ6711152.1"/>
    <property type="molecule type" value="Genomic_DNA"/>
</dbReference>
<evidence type="ECO:0000313" key="4">
    <source>
        <dbReference type="Proteomes" id="UP001151532"/>
    </source>
</evidence>
<gene>
    <name evidence="3" type="ORF">OIU79_007578</name>
</gene>
<keyword evidence="1" id="KW-1133">Transmembrane helix</keyword>